<dbReference type="PANTHER" id="PTHR11808:SF15">
    <property type="entry name" value="CYSTATHIONINE GAMMA-LYASE"/>
    <property type="match status" value="1"/>
</dbReference>
<dbReference type="InterPro" id="IPR015424">
    <property type="entry name" value="PyrdxlP-dep_Trfase"/>
</dbReference>
<gene>
    <name evidence="6" type="ORF">DB32_000928</name>
</gene>
<sequence>MQSDRRHHIDTLAVHAGQEPDPVSGAVMQPIVLASTFAQPSPGQHKGFDYSRSGNPTRQALERCLAALEGGTHGMAFGSGCAAMTTLLHVLKPGDHVVAGDDLYGGSFRILDKVMKPLGIVTTQVDMGDLRAFESALRPETKLVWLETPTNPMLKLVDIAAVSEIARKRGCLVIVDNTFATPVLQRPLELGAHAVVHSTTKYLNGHSDVVGGVIITSDDELAQRVAFLQNAMGGVPGPFDCYMVLRGVKTLHLRMQRHVESARSIAAWLESHPQVEKVHYPGLASHPQHALANRQMKGPGGMISFVVKGGMPAARALLETVEIFVCAESLGGVESLIELPAIMTHGSIPAAQRAALGIHDGLIRISCGVEAHDDLRGDLERALDAARRAS</sequence>
<keyword evidence="3 4" id="KW-0663">Pyridoxal phosphate</keyword>
<accession>A0A0F6SDP0</accession>
<dbReference type="AlphaFoldDB" id="A0A0F6SDP0"/>
<dbReference type="GO" id="GO:0030170">
    <property type="term" value="F:pyridoxal phosphate binding"/>
    <property type="evidence" value="ECO:0007669"/>
    <property type="project" value="InterPro"/>
</dbReference>
<dbReference type="InterPro" id="IPR000277">
    <property type="entry name" value="Cys/Met-Metab_PyrdxlP-dep_enz"/>
</dbReference>
<dbReference type="InterPro" id="IPR015422">
    <property type="entry name" value="PyrdxlP-dep_Trfase_small"/>
</dbReference>
<dbReference type="Proteomes" id="UP000034883">
    <property type="component" value="Chromosome"/>
</dbReference>
<dbReference type="GO" id="GO:0003962">
    <property type="term" value="F:cystathionine gamma-synthase activity"/>
    <property type="evidence" value="ECO:0007669"/>
    <property type="project" value="TreeGrafter"/>
</dbReference>
<organism evidence="6 7">
    <name type="scientific">Sandaracinus amylolyticus</name>
    <dbReference type="NCBI Taxonomy" id="927083"/>
    <lineage>
        <taxon>Bacteria</taxon>
        <taxon>Pseudomonadati</taxon>
        <taxon>Myxococcota</taxon>
        <taxon>Polyangia</taxon>
        <taxon>Polyangiales</taxon>
        <taxon>Sandaracinaceae</taxon>
        <taxon>Sandaracinus</taxon>
    </lineage>
</organism>
<proteinExistence type="inferred from homology"/>
<keyword evidence="6" id="KW-0456">Lyase</keyword>
<protein>
    <submittedName>
        <fullName evidence="6">Cystathionine gamma-lyase</fullName>
    </submittedName>
</protein>
<dbReference type="GO" id="GO:0004123">
    <property type="term" value="F:cystathionine gamma-lyase activity"/>
    <property type="evidence" value="ECO:0007669"/>
    <property type="project" value="TreeGrafter"/>
</dbReference>
<dbReference type="FunFam" id="3.90.1150.10:FF:000008">
    <property type="entry name" value="Cystathionine gamma-synthase"/>
    <property type="match status" value="1"/>
</dbReference>
<evidence type="ECO:0000313" key="7">
    <source>
        <dbReference type="Proteomes" id="UP000034883"/>
    </source>
</evidence>
<dbReference type="GO" id="GO:0005737">
    <property type="term" value="C:cytoplasm"/>
    <property type="evidence" value="ECO:0007669"/>
    <property type="project" value="TreeGrafter"/>
</dbReference>
<dbReference type="Pfam" id="PF01053">
    <property type="entry name" value="Cys_Met_Meta_PP"/>
    <property type="match status" value="1"/>
</dbReference>
<evidence type="ECO:0000256" key="3">
    <source>
        <dbReference type="ARBA" id="ARBA00022898"/>
    </source>
</evidence>
<reference evidence="6 7" key="1">
    <citation type="submission" date="2015-03" db="EMBL/GenBank/DDBJ databases">
        <title>Genome assembly of Sandaracinus amylolyticus DSM 53668.</title>
        <authorList>
            <person name="Sharma G."/>
            <person name="Subramanian S."/>
        </authorList>
    </citation>
    <scope>NUCLEOTIDE SEQUENCE [LARGE SCALE GENOMIC DNA]</scope>
    <source>
        <strain evidence="6 7">DSM 53668</strain>
    </source>
</reference>
<dbReference type="FunFam" id="3.40.640.10:FF:000009">
    <property type="entry name" value="Cystathionine gamma-synthase homolog"/>
    <property type="match status" value="1"/>
</dbReference>
<evidence type="ECO:0000256" key="4">
    <source>
        <dbReference type="PIRSR" id="PIRSR001434-2"/>
    </source>
</evidence>
<evidence type="ECO:0000256" key="5">
    <source>
        <dbReference type="RuleBase" id="RU362118"/>
    </source>
</evidence>
<dbReference type="EMBL" id="CP011125">
    <property type="protein sequence ID" value="AKF03779.1"/>
    <property type="molecule type" value="Genomic_DNA"/>
</dbReference>
<evidence type="ECO:0000313" key="6">
    <source>
        <dbReference type="EMBL" id="AKF03779.1"/>
    </source>
</evidence>
<dbReference type="PIRSF" id="PIRSF001434">
    <property type="entry name" value="CGS"/>
    <property type="match status" value="1"/>
</dbReference>
<dbReference type="Gene3D" id="3.90.1150.10">
    <property type="entry name" value="Aspartate Aminotransferase, domain 1"/>
    <property type="match status" value="1"/>
</dbReference>
<dbReference type="SUPFAM" id="SSF53383">
    <property type="entry name" value="PLP-dependent transferases"/>
    <property type="match status" value="1"/>
</dbReference>
<comment type="cofactor">
    <cofactor evidence="1 5">
        <name>pyridoxal 5'-phosphate</name>
        <dbReference type="ChEBI" id="CHEBI:597326"/>
    </cofactor>
</comment>
<evidence type="ECO:0000256" key="2">
    <source>
        <dbReference type="ARBA" id="ARBA00009077"/>
    </source>
</evidence>
<dbReference type="CDD" id="cd00614">
    <property type="entry name" value="CGS_like"/>
    <property type="match status" value="1"/>
</dbReference>
<dbReference type="KEGG" id="samy:DB32_000928"/>
<dbReference type="NCBIfam" id="NF005871">
    <property type="entry name" value="PRK07811.1"/>
    <property type="match status" value="1"/>
</dbReference>
<dbReference type="GO" id="GO:0019343">
    <property type="term" value="P:cysteine biosynthetic process via cystathionine"/>
    <property type="evidence" value="ECO:0007669"/>
    <property type="project" value="TreeGrafter"/>
</dbReference>
<name>A0A0F6SDP0_9BACT</name>
<dbReference type="OrthoDB" id="9805807at2"/>
<dbReference type="STRING" id="927083.DB32_000928"/>
<keyword evidence="7" id="KW-1185">Reference proteome</keyword>
<dbReference type="GO" id="GO:0019346">
    <property type="term" value="P:transsulfuration"/>
    <property type="evidence" value="ECO:0007669"/>
    <property type="project" value="InterPro"/>
</dbReference>
<dbReference type="RefSeq" id="WP_053238679.1">
    <property type="nucleotide sequence ID" value="NZ_CP011125.1"/>
</dbReference>
<dbReference type="InterPro" id="IPR015421">
    <property type="entry name" value="PyrdxlP-dep_Trfase_major"/>
</dbReference>
<evidence type="ECO:0000256" key="1">
    <source>
        <dbReference type="ARBA" id="ARBA00001933"/>
    </source>
</evidence>
<dbReference type="PANTHER" id="PTHR11808">
    <property type="entry name" value="TRANS-SULFURATION ENZYME FAMILY MEMBER"/>
    <property type="match status" value="1"/>
</dbReference>
<comment type="similarity">
    <text evidence="2 5">Belongs to the trans-sulfuration enzymes family.</text>
</comment>
<dbReference type="Gene3D" id="3.40.640.10">
    <property type="entry name" value="Type I PLP-dependent aspartate aminotransferase-like (Major domain)"/>
    <property type="match status" value="1"/>
</dbReference>
<feature type="modified residue" description="N6-(pyridoxal phosphate)lysine" evidence="4">
    <location>
        <position position="201"/>
    </location>
</feature>